<dbReference type="RefSeq" id="XP_002541587.1">
    <property type="nucleotide sequence ID" value="XM_002541541.1"/>
</dbReference>
<dbReference type="GeneID" id="8440352"/>
<dbReference type="Pfam" id="PF21858">
    <property type="entry name" value="DUF6914"/>
    <property type="match status" value="1"/>
</dbReference>
<dbReference type="VEuPathDB" id="FungiDB:UREG_01103"/>
<dbReference type="eggNOG" id="ENOG502RABW">
    <property type="taxonomic scope" value="Eukaryota"/>
</dbReference>
<dbReference type="Proteomes" id="UP000002058">
    <property type="component" value="Unassembled WGS sequence"/>
</dbReference>
<gene>
    <name evidence="2" type="ORF">UREG_01103</name>
</gene>
<dbReference type="HOGENOM" id="CLU_095741_3_0_1"/>
<accession>C4JG23</accession>
<reference evidence="3" key="1">
    <citation type="journal article" date="2009" name="Genome Res.">
        <title>Comparative genomic analyses of the human fungal pathogens Coccidioides and their relatives.</title>
        <authorList>
            <person name="Sharpton T.J."/>
            <person name="Stajich J.E."/>
            <person name="Rounsley S.D."/>
            <person name="Gardner M.J."/>
            <person name="Wortman J.R."/>
            <person name="Jordar V.S."/>
            <person name="Maiti R."/>
            <person name="Kodira C.D."/>
            <person name="Neafsey D.E."/>
            <person name="Zeng Q."/>
            <person name="Hung C.-Y."/>
            <person name="McMahan C."/>
            <person name="Muszewska A."/>
            <person name="Grynberg M."/>
            <person name="Mandel M.A."/>
            <person name="Kellner E.M."/>
            <person name="Barker B.M."/>
            <person name="Galgiani J.N."/>
            <person name="Orbach M.J."/>
            <person name="Kirkland T.N."/>
            <person name="Cole G.T."/>
            <person name="Henn M.R."/>
            <person name="Birren B.W."/>
            <person name="Taylor J.W."/>
        </authorList>
    </citation>
    <scope>NUCLEOTIDE SEQUENCE [LARGE SCALE GENOMIC DNA]</scope>
    <source>
        <strain evidence="3">UAMH 1704</strain>
    </source>
</reference>
<evidence type="ECO:0000313" key="3">
    <source>
        <dbReference type="Proteomes" id="UP000002058"/>
    </source>
</evidence>
<sequence>MFGRFKIFKLSSDESKSTSQKPPSTSTSNRGPGANRAGEVKIEPKGLYIVLWNTGMPDKYHWGLLVATDHESGILFHQTLIGFDWKYVVETKNVQYSKSLLVALKVGAVESIDDQWIAAIKTCVRETKVTGLFTCRTWAMAALFDLADGGFIGLSPEWPKIQEIEQEAKDLGIHAYYGGVKTVTRSDLTTA</sequence>
<dbReference type="AlphaFoldDB" id="C4JG23"/>
<dbReference type="EMBL" id="CH476615">
    <property type="protein sequence ID" value="EEP76254.1"/>
    <property type="molecule type" value="Genomic_DNA"/>
</dbReference>
<protein>
    <submittedName>
        <fullName evidence="2">Uncharacterized protein</fullName>
    </submittedName>
</protein>
<dbReference type="OrthoDB" id="3016366at2759"/>
<evidence type="ECO:0000256" key="1">
    <source>
        <dbReference type="SAM" id="MobiDB-lite"/>
    </source>
</evidence>
<evidence type="ECO:0000313" key="2">
    <source>
        <dbReference type="EMBL" id="EEP76254.1"/>
    </source>
</evidence>
<dbReference type="KEGG" id="ure:UREG_01103"/>
<dbReference type="InterPro" id="IPR054208">
    <property type="entry name" value="DUF6914"/>
</dbReference>
<proteinExistence type="predicted"/>
<keyword evidence="3" id="KW-1185">Reference proteome</keyword>
<feature type="region of interest" description="Disordered" evidence="1">
    <location>
        <begin position="11"/>
        <end position="38"/>
    </location>
</feature>
<dbReference type="InParanoid" id="C4JG23"/>
<dbReference type="OMA" id="NGTIWRY"/>
<name>C4JG23_UNCRE</name>
<organism evidence="2 3">
    <name type="scientific">Uncinocarpus reesii (strain UAMH 1704)</name>
    <dbReference type="NCBI Taxonomy" id="336963"/>
    <lineage>
        <taxon>Eukaryota</taxon>
        <taxon>Fungi</taxon>
        <taxon>Dikarya</taxon>
        <taxon>Ascomycota</taxon>
        <taxon>Pezizomycotina</taxon>
        <taxon>Eurotiomycetes</taxon>
        <taxon>Eurotiomycetidae</taxon>
        <taxon>Onygenales</taxon>
        <taxon>Onygenaceae</taxon>
        <taxon>Uncinocarpus</taxon>
    </lineage>
</organism>
<feature type="compositionally biased region" description="Low complexity" evidence="1">
    <location>
        <begin position="17"/>
        <end position="28"/>
    </location>
</feature>